<evidence type="ECO:0008006" key="3">
    <source>
        <dbReference type="Google" id="ProtNLM"/>
    </source>
</evidence>
<evidence type="ECO:0000313" key="1">
    <source>
        <dbReference type="EMBL" id="KZV15942.1"/>
    </source>
</evidence>
<name>A0A2Z7AAJ5_9LAMI</name>
<reference evidence="1 2" key="1">
    <citation type="journal article" date="2015" name="Proc. Natl. Acad. Sci. U.S.A.">
        <title>The resurrection genome of Boea hygrometrica: A blueprint for survival of dehydration.</title>
        <authorList>
            <person name="Xiao L."/>
            <person name="Yang G."/>
            <person name="Zhang L."/>
            <person name="Yang X."/>
            <person name="Zhao S."/>
            <person name="Ji Z."/>
            <person name="Zhou Q."/>
            <person name="Hu M."/>
            <person name="Wang Y."/>
            <person name="Chen M."/>
            <person name="Xu Y."/>
            <person name="Jin H."/>
            <person name="Xiao X."/>
            <person name="Hu G."/>
            <person name="Bao F."/>
            <person name="Hu Y."/>
            <person name="Wan P."/>
            <person name="Li L."/>
            <person name="Deng X."/>
            <person name="Kuang T."/>
            <person name="Xiang C."/>
            <person name="Zhu J.K."/>
            <person name="Oliver M.J."/>
            <person name="He Y."/>
        </authorList>
    </citation>
    <scope>NUCLEOTIDE SEQUENCE [LARGE SCALE GENOMIC DNA]</scope>
    <source>
        <strain evidence="2">cv. XS01</strain>
    </source>
</reference>
<organism evidence="1 2">
    <name type="scientific">Dorcoceras hygrometricum</name>
    <dbReference type="NCBI Taxonomy" id="472368"/>
    <lineage>
        <taxon>Eukaryota</taxon>
        <taxon>Viridiplantae</taxon>
        <taxon>Streptophyta</taxon>
        <taxon>Embryophyta</taxon>
        <taxon>Tracheophyta</taxon>
        <taxon>Spermatophyta</taxon>
        <taxon>Magnoliopsida</taxon>
        <taxon>eudicotyledons</taxon>
        <taxon>Gunneridae</taxon>
        <taxon>Pentapetalae</taxon>
        <taxon>asterids</taxon>
        <taxon>lamiids</taxon>
        <taxon>Lamiales</taxon>
        <taxon>Gesneriaceae</taxon>
        <taxon>Didymocarpoideae</taxon>
        <taxon>Trichosporeae</taxon>
        <taxon>Loxocarpinae</taxon>
        <taxon>Dorcoceras</taxon>
    </lineage>
</organism>
<accession>A0A2Z7AAJ5</accession>
<protein>
    <recommendedName>
        <fullName evidence="3">Splicing factor 3B subunit 1-like</fullName>
    </recommendedName>
</protein>
<dbReference type="Proteomes" id="UP000250235">
    <property type="component" value="Unassembled WGS sequence"/>
</dbReference>
<evidence type="ECO:0000313" key="2">
    <source>
        <dbReference type="Proteomes" id="UP000250235"/>
    </source>
</evidence>
<keyword evidence="2" id="KW-1185">Reference proteome</keyword>
<sequence length="294" mass="33241">MTFEFWLLNDILAKSVTVKAGSFDAVTHERFLMMYTIHGGVQDDDMSGSKQPSKIIDMEKEKESEKDKEIEPVATEDLSLANSVSTMTDSEDTEPLSKVLELTYKSKSDEESMSIEDILKQIPADMMLPSVKAAEITRIKLGLGIEIPKVNEGDWYKASLPRIAASDKGKAPLVAKDEIKRAPGPGYFQLPVLDSIKDNIAKEEQILACAETDSLETAVRRREYIIAKYREMLLRKFLEAHRQNFKPGQPTTTIDLHIIVLLYDAHLFSLETLQTQMRIHGLKWDRICSSSLFE</sequence>
<dbReference type="AlphaFoldDB" id="A0A2Z7AAJ5"/>
<dbReference type="EMBL" id="KV019593">
    <property type="protein sequence ID" value="KZV15942.1"/>
    <property type="molecule type" value="Genomic_DNA"/>
</dbReference>
<proteinExistence type="predicted"/>
<gene>
    <name evidence="1" type="ORF">F511_25631</name>
</gene>